<gene>
    <name evidence="2" type="ORF">KDA_50340</name>
</gene>
<keyword evidence="1" id="KW-0472">Membrane</keyword>
<evidence type="ECO:0000313" key="3">
    <source>
        <dbReference type="Proteomes" id="UP000287171"/>
    </source>
</evidence>
<dbReference type="Proteomes" id="UP000287171">
    <property type="component" value="Unassembled WGS sequence"/>
</dbReference>
<name>A0A402BE24_9CHLR</name>
<sequence>MNTIMVYYLYSHAKWPHDVMSSSSTDDRMSLCVHLIQTWFKYNCEKGERVLEYFSVCLWAQMIIIADFGIVSFLEGEIN</sequence>
<keyword evidence="3" id="KW-1185">Reference proteome</keyword>
<keyword evidence="1" id="KW-1133">Transmembrane helix</keyword>
<evidence type="ECO:0000256" key="1">
    <source>
        <dbReference type="SAM" id="Phobius"/>
    </source>
</evidence>
<keyword evidence="1" id="KW-0812">Transmembrane</keyword>
<protein>
    <submittedName>
        <fullName evidence="2">Uncharacterized protein</fullName>
    </submittedName>
</protein>
<proteinExistence type="predicted"/>
<accession>A0A402BE24</accession>
<dbReference type="EMBL" id="BIFT01000002">
    <property type="protein sequence ID" value="GCE29550.1"/>
    <property type="molecule type" value="Genomic_DNA"/>
</dbReference>
<evidence type="ECO:0000313" key="2">
    <source>
        <dbReference type="EMBL" id="GCE29550.1"/>
    </source>
</evidence>
<organism evidence="2 3">
    <name type="scientific">Dictyobacter alpinus</name>
    <dbReference type="NCBI Taxonomy" id="2014873"/>
    <lineage>
        <taxon>Bacteria</taxon>
        <taxon>Bacillati</taxon>
        <taxon>Chloroflexota</taxon>
        <taxon>Ktedonobacteria</taxon>
        <taxon>Ktedonobacterales</taxon>
        <taxon>Dictyobacteraceae</taxon>
        <taxon>Dictyobacter</taxon>
    </lineage>
</organism>
<dbReference type="AlphaFoldDB" id="A0A402BE24"/>
<feature type="transmembrane region" description="Helical" evidence="1">
    <location>
        <begin position="50"/>
        <end position="74"/>
    </location>
</feature>
<reference evidence="3" key="1">
    <citation type="submission" date="2018-12" db="EMBL/GenBank/DDBJ databases">
        <title>Tengunoibacter tsumagoiensis gen. nov., sp. nov., Dictyobacter kobayashii sp. nov., D. alpinus sp. nov., and D. joshuensis sp. nov. and description of Dictyobacteraceae fam. nov. within the order Ktedonobacterales isolated from Tengu-no-mugimeshi.</title>
        <authorList>
            <person name="Wang C.M."/>
            <person name="Zheng Y."/>
            <person name="Sakai Y."/>
            <person name="Toyoda A."/>
            <person name="Minakuchi Y."/>
            <person name="Abe K."/>
            <person name="Yokota A."/>
            <person name="Yabe S."/>
        </authorList>
    </citation>
    <scope>NUCLEOTIDE SEQUENCE [LARGE SCALE GENOMIC DNA]</scope>
    <source>
        <strain evidence="3">Uno16</strain>
    </source>
</reference>
<comment type="caution">
    <text evidence="2">The sequence shown here is derived from an EMBL/GenBank/DDBJ whole genome shotgun (WGS) entry which is preliminary data.</text>
</comment>